<evidence type="ECO:0000313" key="2">
    <source>
        <dbReference type="Proteomes" id="UP000004594"/>
    </source>
</evidence>
<dbReference type="PANTHER" id="PTHR43463">
    <property type="entry name" value="NICOTINATE-NUCLEOTIDE--DIMETHYLBENZIMIDAZOLE PHOSPHORIBOSYLTRANSFERASE"/>
    <property type="match status" value="1"/>
</dbReference>
<organism evidence="1 2">
    <name type="scientific">Dialister micraerophilus UPII 345-E</name>
    <dbReference type="NCBI Taxonomy" id="910314"/>
    <lineage>
        <taxon>Bacteria</taxon>
        <taxon>Bacillati</taxon>
        <taxon>Bacillota</taxon>
        <taxon>Negativicutes</taxon>
        <taxon>Veillonellales</taxon>
        <taxon>Veillonellaceae</taxon>
        <taxon>Dialister</taxon>
    </lineage>
</organism>
<dbReference type="Proteomes" id="UP000004594">
    <property type="component" value="Unassembled WGS sequence"/>
</dbReference>
<dbReference type="RefSeq" id="WP_007555017.1">
    <property type="nucleotide sequence ID" value="NZ_AENT01000025.1"/>
</dbReference>
<sequence>MISKDMAWKDISQKILNKVKIDSLPLRKAIVIAGGDTAVDGQNETHGFVSFHEMRALAQGVGAVSAVARKINAPIYLVDTGLEQDTSSLRGVLMKKMRNGTHLGTPAMSVEEAKYAVSLGMSVGKSLALQKVQAVALGNVGERCMLSALSVTTAVLKDDLQGSVFDKSLKIQFDKLENFKENPVSVLSKTGSTEIAMLFGLIVQSVREGIYVIFDNAVTGAAALAAVTVYPEIIDNIISFAEYDEPLYKIQAKKLNQRGILKYNFTKAQGLGSALGLELLESIISV</sequence>
<proteinExistence type="predicted"/>
<reference evidence="1 2" key="1">
    <citation type="submission" date="2010-11" db="EMBL/GenBank/DDBJ databases">
        <authorList>
            <person name="Durkin A.S."/>
            <person name="Madupu R."/>
            <person name="Torralba M."/>
            <person name="Gillis M."/>
            <person name="Methe B."/>
            <person name="Sutton G."/>
            <person name="Nelson K.E."/>
        </authorList>
    </citation>
    <scope>NUCLEOTIDE SEQUENCE [LARGE SCALE GENOMIC DNA]</scope>
    <source>
        <strain evidence="1 2">UPII 345-E</strain>
    </source>
</reference>
<dbReference type="EMBL" id="AENT01000025">
    <property type="protein sequence ID" value="EFR42439.1"/>
    <property type="molecule type" value="Genomic_DNA"/>
</dbReference>
<dbReference type="InterPro" id="IPR003200">
    <property type="entry name" value="Nict_dMeBzImd_PRibTrfase"/>
</dbReference>
<dbReference type="Pfam" id="PF02277">
    <property type="entry name" value="DBI_PRT"/>
    <property type="match status" value="1"/>
</dbReference>
<dbReference type="PANTHER" id="PTHR43463:SF1">
    <property type="entry name" value="NICOTINATE-NUCLEOTIDE--DIMETHYLBENZIMIDAZOLE PHOSPHORIBOSYLTRANSFERASE"/>
    <property type="match status" value="1"/>
</dbReference>
<gene>
    <name evidence="1" type="ORF">HMPREF9220_0098</name>
</gene>
<dbReference type="GO" id="GO:0008939">
    <property type="term" value="F:nicotinate-nucleotide-dimethylbenzimidazole phosphoribosyltransferase activity"/>
    <property type="evidence" value="ECO:0007669"/>
    <property type="project" value="InterPro"/>
</dbReference>
<name>E4L9U0_9FIRM</name>
<keyword evidence="1" id="KW-0808">Transferase</keyword>
<accession>E4L9U0</accession>
<keyword evidence="1" id="KW-0328">Glycosyltransferase</keyword>
<protein>
    <submittedName>
        <fullName evidence="1">Phosphoribosyltransferase</fullName>
    </submittedName>
</protein>
<dbReference type="AlphaFoldDB" id="E4L9U0"/>
<dbReference type="eggNOG" id="COG2038">
    <property type="taxonomic scope" value="Bacteria"/>
</dbReference>
<comment type="caution">
    <text evidence="1">The sequence shown here is derived from an EMBL/GenBank/DDBJ whole genome shotgun (WGS) entry which is preliminary data.</text>
</comment>
<dbReference type="SUPFAM" id="SSF52733">
    <property type="entry name" value="Nicotinate mononucleotide:5,6-dimethylbenzimidazole phosphoribosyltransferase (CobT)"/>
    <property type="match status" value="1"/>
</dbReference>
<dbReference type="InterPro" id="IPR036087">
    <property type="entry name" value="Nict_dMeBzImd_PRibTrfase_sf"/>
</dbReference>
<dbReference type="OrthoDB" id="9781491at2"/>
<evidence type="ECO:0000313" key="1">
    <source>
        <dbReference type="EMBL" id="EFR42439.1"/>
    </source>
</evidence>
<dbReference type="Gene3D" id="3.40.50.10210">
    <property type="match status" value="1"/>
</dbReference>